<evidence type="ECO:0000313" key="2">
    <source>
        <dbReference type="Proteomes" id="UP000238312"/>
    </source>
</evidence>
<evidence type="ECO:0000313" key="1">
    <source>
        <dbReference type="EMBL" id="PRX63904.1"/>
    </source>
</evidence>
<dbReference type="EMBL" id="PVNG01000010">
    <property type="protein sequence ID" value="PRX63904.1"/>
    <property type="molecule type" value="Genomic_DNA"/>
</dbReference>
<name>A0A2T0MXV0_9ACTN</name>
<proteinExistence type="predicted"/>
<dbReference type="Proteomes" id="UP000238312">
    <property type="component" value="Unassembled WGS sequence"/>
</dbReference>
<comment type="caution">
    <text evidence="1">The sequence shown here is derived from an EMBL/GenBank/DDBJ whole genome shotgun (WGS) entry which is preliminary data.</text>
</comment>
<dbReference type="AlphaFoldDB" id="A0A2T0MXV0"/>
<reference evidence="1 2" key="1">
    <citation type="submission" date="2018-03" db="EMBL/GenBank/DDBJ databases">
        <title>Genomic Encyclopedia of Type Strains, Phase III (KMG-III): the genomes of soil and plant-associated and newly described type strains.</title>
        <authorList>
            <person name="Whitman W."/>
        </authorList>
    </citation>
    <scope>NUCLEOTIDE SEQUENCE [LARGE SCALE GENOMIC DNA]</scope>
    <source>
        <strain evidence="1 2">CGMCC 4.7104</strain>
    </source>
</reference>
<gene>
    <name evidence="1" type="ORF">B0I32_110360</name>
</gene>
<accession>A0A2T0MXV0</accession>
<keyword evidence="2" id="KW-1185">Reference proteome</keyword>
<protein>
    <submittedName>
        <fullName evidence="1">Uncharacterized protein</fullName>
    </submittedName>
</protein>
<sequence>MPGGADRTHRNRISVIRSAGLPERIPHLETAPPAPSAFAVTRRTPRRYGKRHLAHSQSDEFVSACPGKQHSVRHAHACGLCSLRHIPRDRVLRAPPIHGGPVFRIAPVLGGTRFRPAYPSVLRGCPVRSGPGFASPAGPLRRRVFHRSRASRASQGFAPACASRAGRVFTPASTSRAEKISGSPHIAAGRVLRSPHIRTRRVIRGRAHPLERGNPYRIRSRHGRFPPYGGGRDHAFVLQRVKIGALNRRHVFPMARSIGALA</sequence>
<organism evidence="1 2">
    <name type="scientific">Nonomuraea fuscirosea</name>
    <dbReference type="NCBI Taxonomy" id="1291556"/>
    <lineage>
        <taxon>Bacteria</taxon>
        <taxon>Bacillati</taxon>
        <taxon>Actinomycetota</taxon>
        <taxon>Actinomycetes</taxon>
        <taxon>Streptosporangiales</taxon>
        <taxon>Streptosporangiaceae</taxon>
        <taxon>Nonomuraea</taxon>
    </lineage>
</organism>